<accession>A0A1D2MUD9</accession>
<name>A0A1D2MUD9_ORCCI</name>
<sequence length="323" mass="37224">MHKVFRFGLPLGSAVIVTGILLWLSSVRLIVYTVDAFFPPKLLQLEDYISVTCSFMTFFLTLLLWTQVIFKGNKRVGFFWFFAAIMNCTIQMVQSCYDLSYHNTSSSTSREFYACLWGLIVSLCTNVYVYLVAGQMVRSFMIEDELNSFRDILRPLGTKCLGILEYYQGNPWLGSRLLLTADAMWSGFLLLAIELPNYDFGRFDWLSDFGKSDIIYFFSGKAATVISLEEVYMRLFRVVNGIIGCYLILKRTSNIKPWLFCQLCGIAASIIMYIILFAMTKDWTSALSGYIYQFLFTSDIVFRYAVLHFCIEFKRDLDVISLV</sequence>
<feature type="transmembrane region" description="Helical" evidence="1">
    <location>
        <begin position="290"/>
        <end position="311"/>
    </location>
</feature>
<reference evidence="2 3" key="1">
    <citation type="journal article" date="2016" name="Genome Biol. Evol.">
        <title>Gene Family Evolution Reflects Adaptation to Soil Environmental Stressors in the Genome of the Collembolan Orchesella cincta.</title>
        <authorList>
            <person name="Faddeeva-Vakhrusheva A."/>
            <person name="Derks M.F."/>
            <person name="Anvar S.Y."/>
            <person name="Agamennone V."/>
            <person name="Suring W."/>
            <person name="Smit S."/>
            <person name="van Straalen N.M."/>
            <person name="Roelofs D."/>
        </authorList>
    </citation>
    <scope>NUCLEOTIDE SEQUENCE [LARGE SCALE GENOMIC DNA]</scope>
    <source>
        <tissue evidence="2">Mixed pool</tissue>
    </source>
</reference>
<feature type="transmembrane region" description="Helical" evidence="1">
    <location>
        <begin position="77"/>
        <end position="94"/>
    </location>
</feature>
<organism evidence="2 3">
    <name type="scientific">Orchesella cincta</name>
    <name type="common">Springtail</name>
    <name type="synonym">Podura cincta</name>
    <dbReference type="NCBI Taxonomy" id="48709"/>
    <lineage>
        <taxon>Eukaryota</taxon>
        <taxon>Metazoa</taxon>
        <taxon>Ecdysozoa</taxon>
        <taxon>Arthropoda</taxon>
        <taxon>Hexapoda</taxon>
        <taxon>Collembola</taxon>
        <taxon>Entomobryomorpha</taxon>
        <taxon>Entomobryoidea</taxon>
        <taxon>Orchesellidae</taxon>
        <taxon>Orchesellinae</taxon>
        <taxon>Orchesella</taxon>
    </lineage>
</organism>
<dbReference type="Proteomes" id="UP000094527">
    <property type="component" value="Unassembled WGS sequence"/>
</dbReference>
<keyword evidence="3" id="KW-1185">Reference proteome</keyword>
<feature type="transmembrane region" description="Helical" evidence="1">
    <location>
        <begin position="177"/>
        <end position="195"/>
    </location>
</feature>
<keyword evidence="1" id="KW-1133">Transmembrane helix</keyword>
<feature type="transmembrane region" description="Helical" evidence="1">
    <location>
        <begin position="114"/>
        <end position="133"/>
    </location>
</feature>
<dbReference type="EMBL" id="LJIJ01000532">
    <property type="protein sequence ID" value="ODM96521.1"/>
    <property type="molecule type" value="Genomic_DNA"/>
</dbReference>
<gene>
    <name evidence="2" type="ORF">Ocin01_10163</name>
</gene>
<protein>
    <submittedName>
        <fullName evidence="2">Uncharacterized protein</fullName>
    </submittedName>
</protein>
<evidence type="ECO:0000256" key="1">
    <source>
        <dbReference type="SAM" id="Phobius"/>
    </source>
</evidence>
<dbReference type="AlphaFoldDB" id="A0A1D2MUD9"/>
<proteinExistence type="predicted"/>
<dbReference type="OMA" id="MEVYIIS"/>
<feature type="transmembrane region" description="Helical" evidence="1">
    <location>
        <begin position="7"/>
        <end position="28"/>
    </location>
</feature>
<evidence type="ECO:0000313" key="2">
    <source>
        <dbReference type="EMBL" id="ODM96521.1"/>
    </source>
</evidence>
<comment type="caution">
    <text evidence="2">The sequence shown here is derived from an EMBL/GenBank/DDBJ whole genome shotgun (WGS) entry which is preliminary data.</text>
</comment>
<feature type="transmembrane region" description="Helical" evidence="1">
    <location>
        <begin position="48"/>
        <end position="65"/>
    </location>
</feature>
<feature type="transmembrane region" description="Helical" evidence="1">
    <location>
        <begin position="258"/>
        <end position="278"/>
    </location>
</feature>
<keyword evidence="1" id="KW-0812">Transmembrane</keyword>
<keyword evidence="1" id="KW-0472">Membrane</keyword>
<evidence type="ECO:0000313" key="3">
    <source>
        <dbReference type="Proteomes" id="UP000094527"/>
    </source>
</evidence>